<keyword evidence="3 4" id="KW-0732">Signal</keyword>
<evidence type="ECO:0000256" key="4">
    <source>
        <dbReference type="SAM" id="SignalP"/>
    </source>
</evidence>
<reference evidence="5 6" key="1">
    <citation type="submission" date="2023-10" db="EMBL/GenBank/DDBJ databases">
        <title>Complete genome sequence of Shewanella sp. DAU334.</title>
        <authorList>
            <person name="Lee Y.-S."/>
            <person name="Jeong H.-R."/>
            <person name="Hwang E.-J."/>
            <person name="Choi Y.-L."/>
            <person name="Kim G.-D."/>
        </authorList>
    </citation>
    <scope>NUCLEOTIDE SEQUENCE [LARGE SCALE GENOMIC DNA]</scope>
    <source>
        <strain evidence="5 6">DAU334</strain>
    </source>
</reference>
<evidence type="ECO:0000313" key="6">
    <source>
        <dbReference type="Proteomes" id="UP001529491"/>
    </source>
</evidence>
<feature type="signal peptide" evidence="4">
    <location>
        <begin position="1"/>
        <end position="20"/>
    </location>
</feature>
<keyword evidence="6" id="KW-1185">Reference proteome</keyword>
<comment type="similarity">
    <text evidence="1">Belongs to the outer membrane porin (Opr) (TC 1.B.25) family.</text>
</comment>
<proteinExistence type="inferred from homology"/>
<dbReference type="RefSeq" id="WP_310471652.1">
    <property type="nucleotide sequence ID" value="NZ_CP136522.1"/>
</dbReference>
<dbReference type="PANTHER" id="PTHR34596:SF2">
    <property type="entry name" value="CHITOPORIN"/>
    <property type="match status" value="1"/>
</dbReference>
<organism evidence="5 6">
    <name type="scientific">Shewanella youngdeokensis</name>
    <dbReference type="NCBI Taxonomy" id="2999068"/>
    <lineage>
        <taxon>Bacteria</taxon>
        <taxon>Pseudomonadati</taxon>
        <taxon>Pseudomonadota</taxon>
        <taxon>Gammaproteobacteria</taxon>
        <taxon>Alteromonadales</taxon>
        <taxon>Shewanellaceae</taxon>
        <taxon>Shewanella</taxon>
    </lineage>
</organism>
<dbReference type="InterPro" id="IPR023614">
    <property type="entry name" value="Porin_dom_sf"/>
</dbReference>
<evidence type="ECO:0000256" key="3">
    <source>
        <dbReference type="ARBA" id="ARBA00022729"/>
    </source>
</evidence>
<dbReference type="Proteomes" id="UP001529491">
    <property type="component" value="Chromosome"/>
</dbReference>
<dbReference type="Gene3D" id="2.40.160.10">
    <property type="entry name" value="Porin"/>
    <property type="match status" value="1"/>
</dbReference>
<feature type="chain" id="PRO_5045820064" evidence="4">
    <location>
        <begin position="21"/>
        <end position="447"/>
    </location>
</feature>
<sequence>MKRTIIALALTSAFAAPAMSYTFDPADLKDGFISDSKSYIRVKVENYNYDNKFNDGNGGRTELSDNETPLYIEYGFSSGYFKNWLGVDVAAFGTTMLDGLSEYRHTNLVDTGSYGLGNTSADGKTQQQIGVAYLKTKFNLDIGTLKAGYGKKRRYTSMYNEKVVRVNEGSSRGLDVSLDLGQHKVWATVIDRFQNFGQAEYLRDIMTYTMSEQIDFLALTGVNGKFGDVNYKFEYATADDYIQKVFYQADYTFKSIKTNVMLRGENLFDTGSKFEYDDAEAGKAHFVIRTNLSKDTTMSIKGTKIYGSDFFQFWGNPGTISRSMLPNVMLGNEIPLFEGEEALMLRFDQKLDTLVWPGLSAYAQYWKGWNAKHIDGYKRSEYILLVKQDFGKLHSALTGLSMKYQYSRHDGAGVDDGYRSSGNRVDNTYWLSDDHYRRLTLDYRLNF</sequence>
<dbReference type="EMBL" id="CP136522">
    <property type="protein sequence ID" value="WOT04023.1"/>
    <property type="molecule type" value="Genomic_DNA"/>
</dbReference>
<name>A0ABZ0JWS0_9GAMM</name>
<evidence type="ECO:0000313" key="5">
    <source>
        <dbReference type="EMBL" id="WOT04023.1"/>
    </source>
</evidence>
<dbReference type="InterPro" id="IPR005318">
    <property type="entry name" value="OM_porin_bac"/>
</dbReference>
<accession>A0ABZ0JWS0</accession>
<dbReference type="Pfam" id="PF03573">
    <property type="entry name" value="OprD"/>
    <property type="match status" value="1"/>
</dbReference>
<gene>
    <name evidence="5" type="ORF">RGE70_11830</name>
</gene>
<dbReference type="PANTHER" id="PTHR34596">
    <property type="entry name" value="CHITOPORIN"/>
    <property type="match status" value="1"/>
</dbReference>
<evidence type="ECO:0000256" key="2">
    <source>
        <dbReference type="ARBA" id="ARBA00022448"/>
    </source>
</evidence>
<protein>
    <submittedName>
        <fullName evidence="5">OprD family outer membrane porin</fullName>
    </submittedName>
</protein>
<keyword evidence="2" id="KW-0813">Transport</keyword>
<evidence type="ECO:0000256" key="1">
    <source>
        <dbReference type="ARBA" id="ARBA00009075"/>
    </source>
</evidence>